<dbReference type="EMBL" id="CAGA01000023">
    <property type="protein sequence ID" value="CCE30596.1"/>
    <property type="molecule type" value="Genomic_DNA"/>
</dbReference>
<proteinExistence type="predicted"/>
<reference evidence="3 4" key="1">
    <citation type="journal article" date="2013" name="PLoS Genet.">
        <title>Plant-symbiotic fungi as chemical engineers: Multi-genome analysis of the Clavicipitaceae reveals dynamics of alkaloid loci.</title>
        <authorList>
            <person name="Schardl C.L."/>
            <person name="Young C.A."/>
            <person name="Hesse U."/>
            <person name="Amyotte S.G."/>
            <person name="Andreeva K."/>
            <person name="Calie P.J."/>
            <person name="Fleetwood D.J."/>
            <person name="Haws D.C."/>
            <person name="Moore N."/>
            <person name="Oeser B."/>
            <person name="Panaccione D.G."/>
            <person name="Schweri K.K."/>
            <person name="Voisey C.R."/>
            <person name="Farman M.L."/>
            <person name="Jaromczyk J.W."/>
            <person name="Roe B.A."/>
            <person name="O'Sullivan D.M."/>
            <person name="Scott B."/>
            <person name="Tudzynski P."/>
            <person name="An Z."/>
            <person name="Arnaoudova E.G."/>
            <person name="Bullock C.T."/>
            <person name="Charlton N.D."/>
            <person name="Chen L."/>
            <person name="Cox M."/>
            <person name="Dinkins R.D."/>
            <person name="Florea S."/>
            <person name="Glenn A.E."/>
            <person name="Gordon A."/>
            <person name="Gueldener U."/>
            <person name="Harris D.R."/>
            <person name="Hollin W."/>
            <person name="Jaromczyk J."/>
            <person name="Johnson R.D."/>
            <person name="Khan A.K."/>
            <person name="Leistner E."/>
            <person name="Leuchtmann A."/>
            <person name="Li C."/>
            <person name="Liu J."/>
            <person name="Liu J."/>
            <person name="Liu M."/>
            <person name="Mace W."/>
            <person name="Machado C."/>
            <person name="Nagabhyru P."/>
            <person name="Pan J."/>
            <person name="Schmid J."/>
            <person name="Sugawara K."/>
            <person name="Steiner U."/>
            <person name="Takach J.E."/>
            <person name="Tanaka E."/>
            <person name="Webb J.S."/>
            <person name="Wilson E.V."/>
            <person name="Wiseman J.L."/>
            <person name="Yoshida R."/>
            <person name="Zeng Z."/>
        </authorList>
    </citation>
    <scope>NUCLEOTIDE SEQUENCE [LARGE SCALE GENOMIC DNA]</scope>
    <source>
        <strain evidence="3 4">20.1</strain>
    </source>
</reference>
<feature type="domain" description="Myb-like" evidence="2">
    <location>
        <begin position="163"/>
        <end position="201"/>
    </location>
</feature>
<name>M1W152_CLAP2</name>
<evidence type="ECO:0000256" key="1">
    <source>
        <dbReference type="SAM" id="MobiDB-lite"/>
    </source>
</evidence>
<gene>
    <name evidence="3" type="ORF">CPUR_04445</name>
</gene>
<protein>
    <submittedName>
        <fullName evidence="3">Related to DRPLA protein</fullName>
    </submittedName>
</protein>
<dbReference type="HOGENOM" id="CLU_076135_0_0_1"/>
<evidence type="ECO:0000313" key="4">
    <source>
        <dbReference type="Proteomes" id="UP000016801"/>
    </source>
</evidence>
<dbReference type="InterPro" id="IPR050560">
    <property type="entry name" value="MYB_TF"/>
</dbReference>
<accession>M1W152</accession>
<evidence type="ECO:0000259" key="2">
    <source>
        <dbReference type="PROSITE" id="PS50090"/>
    </source>
</evidence>
<evidence type="ECO:0000313" key="3">
    <source>
        <dbReference type="EMBL" id="CCE30596.1"/>
    </source>
</evidence>
<feature type="region of interest" description="Disordered" evidence="1">
    <location>
        <begin position="136"/>
        <end position="160"/>
    </location>
</feature>
<dbReference type="Gene3D" id="1.10.10.60">
    <property type="entry name" value="Homeodomain-like"/>
    <property type="match status" value="2"/>
</dbReference>
<dbReference type="InterPro" id="IPR009057">
    <property type="entry name" value="Homeodomain-like_sf"/>
</dbReference>
<dbReference type="InterPro" id="IPR001005">
    <property type="entry name" value="SANT/Myb"/>
</dbReference>
<organism evidence="3 4">
    <name type="scientific">Claviceps purpurea (strain 20.1)</name>
    <name type="common">Ergot fungus</name>
    <name type="synonym">Sphacelia segetum</name>
    <dbReference type="NCBI Taxonomy" id="1111077"/>
    <lineage>
        <taxon>Eukaryota</taxon>
        <taxon>Fungi</taxon>
        <taxon>Dikarya</taxon>
        <taxon>Ascomycota</taxon>
        <taxon>Pezizomycotina</taxon>
        <taxon>Sordariomycetes</taxon>
        <taxon>Hypocreomycetidae</taxon>
        <taxon>Hypocreales</taxon>
        <taxon>Clavicipitaceae</taxon>
        <taxon>Claviceps</taxon>
    </lineage>
</organism>
<dbReference type="VEuPathDB" id="FungiDB:CPUR_04445"/>
<sequence length="266" mass="30492">MGSPERRGSLQVEPGSQWKLVEDELLVQLKKSGMSWLEISNSLPGRTFRSCRDRHRSIIDRSRLQGEEAKNKLARSYERCKADMWAQIAAEMAVPWSEAERIHWIIGKTQMAKRGSDDFFSTTRVDIPPFQLVNAEVQSRRQQQDQQRQQRQRQGVKQPKLGWSGEEETVLFACTRDKMSWKSISALLPGRTTSSCQEHYQIQCKSGPAWPQERKNKLCKLYESLKSSMWANIGDELNVPWKVAEGMHWRLGAAGMAERASVPLSS</sequence>
<feature type="domain" description="Myb-like" evidence="2">
    <location>
        <begin position="16"/>
        <end position="59"/>
    </location>
</feature>
<dbReference type="PANTHER" id="PTHR45614">
    <property type="entry name" value="MYB PROTEIN-RELATED"/>
    <property type="match status" value="1"/>
</dbReference>
<dbReference type="PROSITE" id="PS50090">
    <property type="entry name" value="MYB_LIKE"/>
    <property type="match status" value="2"/>
</dbReference>
<feature type="compositionally biased region" description="Low complexity" evidence="1">
    <location>
        <begin position="144"/>
        <end position="153"/>
    </location>
</feature>
<keyword evidence="4" id="KW-1185">Reference proteome</keyword>
<dbReference type="OrthoDB" id="2350934at2759"/>
<dbReference type="SMART" id="SM00717">
    <property type="entry name" value="SANT"/>
    <property type="match status" value="2"/>
</dbReference>
<dbReference type="Proteomes" id="UP000016801">
    <property type="component" value="Unassembled WGS sequence"/>
</dbReference>
<dbReference type="CDD" id="cd00167">
    <property type="entry name" value="SANT"/>
    <property type="match status" value="2"/>
</dbReference>
<dbReference type="AlphaFoldDB" id="M1W152"/>
<comment type="caution">
    <text evidence="3">The sequence shown here is derived from an EMBL/GenBank/DDBJ whole genome shotgun (WGS) entry which is preliminary data.</text>
</comment>
<dbReference type="SUPFAM" id="SSF46689">
    <property type="entry name" value="Homeodomain-like"/>
    <property type="match status" value="2"/>
</dbReference>